<accession>A0A8T1W6M7</accession>
<name>A0A8T1W6M7_9STRA</name>
<comment type="caution">
    <text evidence="2">The sequence shown here is derived from an EMBL/GenBank/DDBJ whole genome shotgun (WGS) entry which is preliminary data.</text>
</comment>
<evidence type="ECO:0000256" key="1">
    <source>
        <dbReference type="SAM" id="MobiDB-lite"/>
    </source>
</evidence>
<feature type="region of interest" description="Disordered" evidence="1">
    <location>
        <begin position="19"/>
        <end position="98"/>
    </location>
</feature>
<protein>
    <submittedName>
        <fullName evidence="2">Uncharacterized protein</fullName>
    </submittedName>
</protein>
<feature type="compositionally biased region" description="Basic and acidic residues" evidence="1">
    <location>
        <begin position="87"/>
        <end position="98"/>
    </location>
</feature>
<sequence length="98" mass="10558">MEEEARSAEAAIRACVAEARTRSEKSRAIGRIRKERASSDYDSQAGGSVGSHQASGVPTWRRQWKTQTATQAGRKKLAYSNGLGGGKGRDSGRICKMS</sequence>
<feature type="compositionally biased region" description="Polar residues" evidence="1">
    <location>
        <begin position="40"/>
        <end position="56"/>
    </location>
</feature>
<reference evidence="2" key="1">
    <citation type="submission" date="2021-02" db="EMBL/GenBank/DDBJ databases">
        <authorList>
            <person name="Palmer J.M."/>
        </authorList>
    </citation>
    <scope>NUCLEOTIDE SEQUENCE</scope>
    <source>
        <strain evidence="2">SCRP734</strain>
    </source>
</reference>
<dbReference type="Proteomes" id="UP000694044">
    <property type="component" value="Unassembled WGS sequence"/>
</dbReference>
<evidence type="ECO:0000313" key="3">
    <source>
        <dbReference type="Proteomes" id="UP000694044"/>
    </source>
</evidence>
<gene>
    <name evidence="2" type="ORF">PHYPSEUDO_011563</name>
</gene>
<proteinExistence type="predicted"/>
<organism evidence="2 3">
    <name type="scientific">Phytophthora pseudosyringae</name>
    <dbReference type="NCBI Taxonomy" id="221518"/>
    <lineage>
        <taxon>Eukaryota</taxon>
        <taxon>Sar</taxon>
        <taxon>Stramenopiles</taxon>
        <taxon>Oomycota</taxon>
        <taxon>Peronosporomycetes</taxon>
        <taxon>Peronosporales</taxon>
        <taxon>Peronosporaceae</taxon>
        <taxon>Phytophthora</taxon>
    </lineage>
</organism>
<keyword evidence="3" id="KW-1185">Reference proteome</keyword>
<dbReference type="EMBL" id="JAGDFM010000052">
    <property type="protein sequence ID" value="KAG7388916.1"/>
    <property type="molecule type" value="Genomic_DNA"/>
</dbReference>
<dbReference type="AlphaFoldDB" id="A0A8T1W6M7"/>
<evidence type="ECO:0000313" key="2">
    <source>
        <dbReference type="EMBL" id="KAG7388916.1"/>
    </source>
</evidence>